<dbReference type="GO" id="GO:0006405">
    <property type="term" value="P:RNA export from nucleus"/>
    <property type="evidence" value="ECO:0007669"/>
    <property type="project" value="TreeGrafter"/>
</dbReference>
<dbReference type="GO" id="GO:0044614">
    <property type="term" value="C:nuclear pore cytoplasmic filaments"/>
    <property type="evidence" value="ECO:0007669"/>
    <property type="project" value="TreeGrafter"/>
</dbReference>
<evidence type="ECO:0000313" key="12">
    <source>
        <dbReference type="Proteomes" id="UP000186817"/>
    </source>
</evidence>
<evidence type="ECO:0000256" key="9">
    <source>
        <dbReference type="SAM" id="MobiDB-lite"/>
    </source>
</evidence>
<keyword evidence="3" id="KW-0813">Transport</keyword>
<dbReference type="Gene3D" id="1.20.920.60">
    <property type="match status" value="1"/>
</dbReference>
<evidence type="ECO:0000256" key="6">
    <source>
        <dbReference type="ARBA" id="ARBA00023010"/>
    </source>
</evidence>
<evidence type="ECO:0000313" key="11">
    <source>
        <dbReference type="EMBL" id="OLQ00132.1"/>
    </source>
</evidence>
<dbReference type="Gene3D" id="3.30.1610.10">
    <property type="entry name" value="Peptidase S59, nucleoporin"/>
    <property type="match status" value="1"/>
</dbReference>
<evidence type="ECO:0000256" key="7">
    <source>
        <dbReference type="ARBA" id="ARBA00023132"/>
    </source>
</evidence>
<keyword evidence="5" id="KW-0653">Protein transport</keyword>
<dbReference type="GO" id="GO:0000973">
    <property type="term" value="P:post-transcriptional tethering of RNA polymerase II gene DNA at nuclear periphery"/>
    <property type="evidence" value="ECO:0007669"/>
    <property type="project" value="TreeGrafter"/>
</dbReference>
<evidence type="ECO:0000256" key="1">
    <source>
        <dbReference type="ARBA" id="ARBA00004567"/>
    </source>
</evidence>
<dbReference type="GO" id="GO:0017056">
    <property type="term" value="F:structural constituent of nuclear pore"/>
    <property type="evidence" value="ECO:0007669"/>
    <property type="project" value="InterPro"/>
</dbReference>
<sequence length="286" mass="31529">MSASPTARVCKHQQRESAKSIDSANFGPATVRVRRGIDIDAGCGQLAERALEAYEDVEVDQIAMAVAVILGVADTRWSSMRKLLDSNLLNRLCSLNPADLSPTQLDRLQTLLQVPTFSESLDERCPAVASLARWCNAVGGVGERPGEERPGQGGLLVEPDLWLLNEAQLSAVHDLTVTKQGIGCVTFHGQTDCRELVYCLPDVVVLNPGEVVIYPNQKAKPPVGSGLNKPSTIKLYGCLPKTQVFRDEKAREKYRTRVKTMTEEKGAEFIDYDCDQGIWQFRVTHF</sequence>
<keyword evidence="8" id="KW-0539">Nucleus</keyword>
<keyword evidence="6" id="KW-0811">Translocation</keyword>
<dbReference type="GO" id="GO:0003723">
    <property type="term" value="F:RNA binding"/>
    <property type="evidence" value="ECO:0007669"/>
    <property type="project" value="TreeGrafter"/>
</dbReference>
<evidence type="ECO:0000259" key="10">
    <source>
        <dbReference type="PROSITE" id="PS51434"/>
    </source>
</evidence>
<keyword evidence="7" id="KW-0906">Nuclear pore complex</keyword>
<evidence type="ECO:0000256" key="2">
    <source>
        <dbReference type="ARBA" id="ARBA00008926"/>
    </source>
</evidence>
<dbReference type="InterPro" id="IPR036903">
    <property type="entry name" value="Nup98_auto-Pept-S59_dom_sf"/>
</dbReference>
<dbReference type="GO" id="GO:0051028">
    <property type="term" value="P:mRNA transport"/>
    <property type="evidence" value="ECO:0007669"/>
    <property type="project" value="UniProtKB-KW"/>
</dbReference>
<feature type="domain" description="Peptidase S59" evidence="10">
    <location>
        <begin position="152"/>
        <end position="286"/>
    </location>
</feature>
<dbReference type="GO" id="GO:0034398">
    <property type="term" value="P:telomere tethering at nuclear periphery"/>
    <property type="evidence" value="ECO:0007669"/>
    <property type="project" value="TreeGrafter"/>
</dbReference>
<name>A0A1Q9DY92_SYMMI</name>
<dbReference type="GO" id="GO:0006606">
    <property type="term" value="P:protein import into nucleus"/>
    <property type="evidence" value="ECO:0007669"/>
    <property type="project" value="TreeGrafter"/>
</dbReference>
<dbReference type="InterPro" id="IPR037665">
    <property type="entry name" value="Nucleoporin_S59-like"/>
</dbReference>
<feature type="region of interest" description="Disordered" evidence="9">
    <location>
        <begin position="1"/>
        <end position="21"/>
    </location>
</feature>
<dbReference type="EMBL" id="LSRX01000338">
    <property type="protein sequence ID" value="OLQ00132.1"/>
    <property type="molecule type" value="Genomic_DNA"/>
</dbReference>
<comment type="subcellular location">
    <subcellularLocation>
        <location evidence="1">Nucleus</location>
        <location evidence="1">Nuclear pore complex</location>
    </subcellularLocation>
</comment>
<dbReference type="SUPFAM" id="SSF82215">
    <property type="entry name" value="C-terminal autoproteolytic domain of nucleoporin nup98"/>
    <property type="match status" value="1"/>
</dbReference>
<gene>
    <name evidence="11" type="primary">NUP96</name>
    <name evidence="11" type="ORF">AK812_SmicGene17224</name>
</gene>
<dbReference type="PANTHER" id="PTHR23198:SF6">
    <property type="entry name" value="NUCLEAR PORE COMPLEX PROTEIN NUP98-NUP96"/>
    <property type="match status" value="1"/>
</dbReference>
<keyword evidence="12" id="KW-1185">Reference proteome</keyword>
<comment type="similarity">
    <text evidence="2">Belongs to the nucleoporin GLFG family.</text>
</comment>
<dbReference type="GO" id="GO:0008139">
    <property type="term" value="F:nuclear localization sequence binding"/>
    <property type="evidence" value="ECO:0007669"/>
    <property type="project" value="TreeGrafter"/>
</dbReference>
<dbReference type="PROSITE" id="PS51434">
    <property type="entry name" value="NUP_C"/>
    <property type="match status" value="1"/>
</dbReference>
<organism evidence="11 12">
    <name type="scientific">Symbiodinium microadriaticum</name>
    <name type="common">Dinoflagellate</name>
    <name type="synonym">Zooxanthella microadriatica</name>
    <dbReference type="NCBI Taxonomy" id="2951"/>
    <lineage>
        <taxon>Eukaryota</taxon>
        <taxon>Sar</taxon>
        <taxon>Alveolata</taxon>
        <taxon>Dinophyceae</taxon>
        <taxon>Suessiales</taxon>
        <taxon>Symbiodiniaceae</taxon>
        <taxon>Symbiodinium</taxon>
    </lineage>
</organism>
<accession>A0A1Q9DY92</accession>
<dbReference type="OrthoDB" id="447873at2759"/>
<reference evidence="11 12" key="1">
    <citation type="submission" date="2016-02" db="EMBL/GenBank/DDBJ databases">
        <title>Genome analysis of coral dinoflagellate symbionts highlights evolutionary adaptations to a symbiotic lifestyle.</title>
        <authorList>
            <person name="Aranda M."/>
            <person name="Li Y."/>
            <person name="Liew Y.J."/>
            <person name="Baumgarten S."/>
            <person name="Simakov O."/>
            <person name="Wilson M."/>
            <person name="Piel J."/>
            <person name="Ashoor H."/>
            <person name="Bougouffa S."/>
            <person name="Bajic V.B."/>
            <person name="Ryu T."/>
            <person name="Ravasi T."/>
            <person name="Bayer T."/>
            <person name="Micklem G."/>
            <person name="Kim H."/>
            <person name="Bhak J."/>
            <person name="Lajeunesse T.C."/>
            <person name="Voolstra C.R."/>
        </authorList>
    </citation>
    <scope>NUCLEOTIDE SEQUENCE [LARGE SCALE GENOMIC DNA]</scope>
    <source>
        <strain evidence="11 12">CCMP2467</strain>
    </source>
</reference>
<dbReference type="AlphaFoldDB" id="A0A1Q9DY92"/>
<dbReference type="Proteomes" id="UP000186817">
    <property type="component" value="Unassembled WGS sequence"/>
</dbReference>
<dbReference type="PANTHER" id="PTHR23198">
    <property type="entry name" value="NUCLEOPORIN"/>
    <property type="match status" value="1"/>
</dbReference>
<evidence type="ECO:0000256" key="4">
    <source>
        <dbReference type="ARBA" id="ARBA00022816"/>
    </source>
</evidence>
<evidence type="ECO:0000256" key="8">
    <source>
        <dbReference type="ARBA" id="ARBA00023242"/>
    </source>
</evidence>
<comment type="caution">
    <text evidence="11">The sequence shown here is derived from an EMBL/GenBank/DDBJ whole genome shotgun (WGS) entry which is preliminary data.</text>
</comment>
<keyword evidence="4" id="KW-0509">mRNA transport</keyword>
<dbReference type="InterPro" id="IPR007230">
    <property type="entry name" value="Nup98_auto-Pept-S59_dom"/>
</dbReference>
<dbReference type="Pfam" id="PF04096">
    <property type="entry name" value="Nucleoporin2"/>
    <property type="match status" value="1"/>
</dbReference>
<proteinExistence type="inferred from homology"/>
<evidence type="ECO:0000256" key="3">
    <source>
        <dbReference type="ARBA" id="ARBA00022448"/>
    </source>
</evidence>
<protein>
    <submittedName>
        <fullName evidence="11">Nuclear pore complex protein Nup96-like</fullName>
    </submittedName>
</protein>
<evidence type="ECO:0000256" key="5">
    <source>
        <dbReference type="ARBA" id="ARBA00022927"/>
    </source>
</evidence>